<evidence type="ECO:0000313" key="14">
    <source>
        <dbReference type="Proteomes" id="UP000549250"/>
    </source>
</evidence>
<evidence type="ECO:0000256" key="8">
    <source>
        <dbReference type="ARBA" id="ARBA00022989"/>
    </source>
</evidence>
<evidence type="ECO:0000256" key="6">
    <source>
        <dbReference type="ARBA" id="ARBA00022692"/>
    </source>
</evidence>
<evidence type="ECO:0000256" key="7">
    <source>
        <dbReference type="ARBA" id="ARBA00022927"/>
    </source>
</evidence>
<dbReference type="Pfam" id="PF03934">
    <property type="entry name" value="T2SSK"/>
    <property type="match status" value="1"/>
</dbReference>
<evidence type="ECO:0000313" key="13">
    <source>
        <dbReference type="EMBL" id="MBB3103240.1"/>
    </source>
</evidence>
<dbReference type="InterPro" id="IPR005628">
    <property type="entry name" value="GspK"/>
</dbReference>
<dbReference type="GO" id="GO:0009306">
    <property type="term" value="P:protein secretion"/>
    <property type="evidence" value="ECO:0007669"/>
    <property type="project" value="InterPro"/>
</dbReference>
<evidence type="ECO:0000256" key="4">
    <source>
        <dbReference type="ARBA" id="ARBA00022475"/>
    </source>
</evidence>
<dbReference type="EMBL" id="JACHXI010000006">
    <property type="protein sequence ID" value="MBB3103240.1"/>
    <property type="molecule type" value="Genomic_DNA"/>
</dbReference>
<comment type="subcellular location">
    <subcellularLocation>
        <location evidence="1 10">Cell inner membrane</location>
    </subcellularLocation>
</comment>
<dbReference type="Gene3D" id="1.10.40.60">
    <property type="entry name" value="EpsJ-like"/>
    <property type="match status" value="2"/>
</dbReference>
<evidence type="ECO:0000256" key="9">
    <source>
        <dbReference type="ARBA" id="ARBA00023136"/>
    </source>
</evidence>
<dbReference type="SUPFAM" id="SSF158544">
    <property type="entry name" value="GspK insert domain-like"/>
    <property type="match status" value="2"/>
</dbReference>
<dbReference type="Gene3D" id="3.30.1300.30">
    <property type="entry name" value="GSPII I/J protein-like"/>
    <property type="match status" value="1"/>
</dbReference>
<protein>
    <recommendedName>
        <fullName evidence="10">Type II secretion system protein K</fullName>
    </recommendedName>
</protein>
<evidence type="ECO:0000259" key="11">
    <source>
        <dbReference type="Pfam" id="PF03934"/>
    </source>
</evidence>
<dbReference type="RefSeq" id="WP_338021235.1">
    <property type="nucleotide sequence ID" value="NZ_JACHXI010000006.1"/>
</dbReference>
<dbReference type="GO" id="GO:0005886">
    <property type="term" value="C:plasma membrane"/>
    <property type="evidence" value="ECO:0007669"/>
    <property type="project" value="UniProtKB-SubCell"/>
</dbReference>
<keyword evidence="4 10" id="KW-1003">Cell membrane</keyword>
<dbReference type="AlphaFoldDB" id="A0A839T3H9"/>
<keyword evidence="6" id="KW-0812">Transmembrane</keyword>
<evidence type="ECO:0000256" key="1">
    <source>
        <dbReference type="ARBA" id="ARBA00004533"/>
    </source>
</evidence>
<keyword evidence="7" id="KW-0653">Protein transport</keyword>
<feature type="domain" description="T2SS protein K first SAM-like" evidence="12">
    <location>
        <begin position="104"/>
        <end position="206"/>
    </location>
</feature>
<organism evidence="13 14">
    <name type="scientific">Azomonas macrocytogenes</name>
    <name type="common">Azotobacter macrocytogenes</name>
    <dbReference type="NCBI Taxonomy" id="69962"/>
    <lineage>
        <taxon>Bacteria</taxon>
        <taxon>Pseudomonadati</taxon>
        <taxon>Pseudomonadota</taxon>
        <taxon>Gammaproteobacteria</taxon>
        <taxon>Pseudomonadales</taxon>
        <taxon>Pseudomonadaceae</taxon>
        <taxon>Azomonas</taxon>
    </lineage>
</organism>
<dbReference type="PANTHER" id="PTHR38831:SF1">
    <property type="entry name" value="TYPE II SECRETION SYSTEM PROTEIN K-RELATED"/>
    <property type="match status" value="1"/>
</dbReference>
<keyword evidence="8" id="KW-1133">Transmembrane helix</keyword>
<evidence type="ECO:0000256" key="3">
    <source>
        <dbReference type="ARBA" id="ARBA00022448"/>
    </source>
</evidence>
<sequence length="318" mass="35170">MRKQRGVALITVLLIVVIVTVVCASMIARQHLAIRTTANQVLARQAWHYALGGEVLAKAILRRDTQADKTNGSIDHLGEAWARPLPALPIEAGAINVRIEDLAGRFNLNSLVQNQQPNTAAIAQFRRLLLQLGIEAPYAERLVDWQDRDQSPGQLYGAEDLEYQRLDPPYRTADRRLYDVSELRLLLDMRDADYQRLAPLVSALPEDAAININTASAPVIASLDDKLSLDTIAAALQERPAKGFRDIASFLAQPALSGTELKGTQLAVKSQYFQVTSEVRLGGRRLVLASLLKREDDGSIRVLQRNFGQPPRLLNEGD</sequence>
<evidence type="ECO:0000259" key="12">
    <source>
        <dbReference type="Pfam" id="PF21687"/>
    </source>
</evidence>
<evidence type="ECO:0000256" key="10">
    <source>
        <dbReference type="PIRNR" id="PIRNR002786"/>
    </source>
</evidence>
<proteinExistence type="inferred from homology"/>
<accession>A0A839T3H9</accession>
<dbReference type="PANTHER" id="PTHR38831">
    <property type="entry name" value="TYPE II SECRETION SYSTEM PROTEIN K"/>
    <property type="match status" value="1"/>
</dbReference>
<evidence type="ECO:0000256" key="5">
    <source>
        <dbReference type="ARBA" id="ARBA00022519"/>
    </source>
</evidence>
<dbReference type="NCBIfam" id="NF037980">
    <property type="entry name" value="T2SS_GspK"/>
    <property type="match status" value="1"/>
</dbReference>
<dbReference type="Pfam" id="PF21687">
    <property type="entry name" value="T2SSK_1st"/>
    <property type="match status" value="1"/>
</dbReference>
<keyword evidence="9 10" id="KW-0472">Membrane</keyword>
<name>A0A839T3H9_AZOMA</name>
<dbReference type="InterPro" id="IPR049031">
    <property type="entry name" value="T2SSK_SAM-like_1st"/>
</dbReference>
<keyword evidence="3 10" id="KW-0813">Transport</keyword>
<dbReference type="Proteomes" id="UP000549250">
    <property type="component" value="Unassembled WGS sequence"/>
</dbReference>
<feature type="domain" description="T2SS protein K second SAM-like" evidence="11">
    <location>
        <begin position="210"/>
        <end position="268"/>
    </location>
</feature>
<dbReference type="InterPro" id="IPR045584">
    <property type="entry name" value="Pilin-like"/>
</dbReference>
<dbReference type="PIRSF" id="PIRSF002786">
    <property type="entry name" value="XcpX"/>
    <property type="match status" value="1"/>
</dbReference>
<comment type="caution">
    <text evidence="13">The sequence shown here is derived from an EMBL/GenBank/DDBJ whole genome shotgun (WGS) entry which is preliminary data.</text>
</comment>
<comment type="similarity">
    <text evidence="2 10">Belongs to the GSP K family.</text>
</comment>
<keyword evidence="14" id="KW-1185">Reference proteome</keyword>
<dbReference type="SUPFAM" id="SSF54523">
    <property type="entry name" value="Pili subunits"/>
    <property type="match status" value="1"/>
</dbReference>
<reference evidence="13 14" key="1">
    <citation type="submission" date="2020-08" db="EMBL/GenBank/DDBJ databases">
        <title>Genomic Encyclopedia of Type Strains, Phase III (KMG-III): the genomes of soil and plant-associated and newly described type strains.</title>
        <authorList>
            <person name="Whitman W."/>
        </authorList>
    </citation>
    <scope>NUCLEOTIDE SEQUENCE [LARGE SCALE GENOMIC DNA]</scope>
    <source>
        <strain evidence="13 14">CECT 4462</strain>
    </source>
</reference>
<keyword evidence="5 10" id="KW-0997">Cell inner membrane</keyword>
<gene>
    <name evidence="13" type="ORF">FHR87_001635</name>
</gene>
<dbReference type="InterPro" id="IPR049179">
    <property type="entry name" value="T2SSK_SAM-like_2nd"/>
</dbReference>
<evidence type="ECO:0000256" key="2">
    <source>
        <dbReference type="ARBA" id="ARBA00007246"/>
    </source>
</evidence>
<dbReference type="InterPro" id="IPR038072">
    <property type="entry name" value="GspK_central_sf"/>
</dbReference>